<keyword evidence="5" id="KW-0539">Nucleus</keyword>
<sequence length="247" mass="28619">MNANLSKYGGSFSIYTTGVYGHAKFYKTGRGHRDRSRTIDLRRKKERAWREEGMSSRIVLFESTAQELEKQELEGVTGLPLAELHCQLLSIYLCNFDLCNTKFLWKRISNEEKTSVPLLGQIWEVGQKLWLKEHNAVFRLIRTTKWPPSIEPYMNCLEENYRQKSLQLIGKAYLSITSTTFTDLVGYVDRPEEAEQLLAKLQREQGWTCDSAAQLIIPKRSTAQNVPLMRNEDQLQSLTQFVSFLEN</sequence>
<evidence type="ECO:0000256" key="5">
    <source>
        <dbReference type="ARBA" id="ARBA00023242"/>
    </source>
</evidence>
<dbReference type="AlphaFoldDB" id="A0A4Y7LXY9"/>
<dbReference type="PANTHER" id="PTHR13339:SF0">
    <property type="entry name" value="COP9 SIGNALOSOME COMPLEX SUBUNIT 8"/>
    <property type="match status" value="1"/>
</dbReference>
<evidence type="ECO:0000256" key="1">
    <source>
        <dbReference type="ARBA" id="ARBA00004123"/>
    </source>
</evidence>
<dbReference type="GO" id="GO:0010387">
    <property type="term" value="P:COP9 signalosome assembly"/>
    <property type="evidence" value="ECO:0007669"/>
    <property type="project" value="InterPro"/>
</dbReference>
<keyword evidence="4" id="KW-0736">Signalosome</keyword>
<dbReference type="EMBL" id="LR003617">
    <property type="protein sequence ID" value="SVE73236.1"/>
    <property type="molecule type" value="mRNA"/>
</dbReference>
<organism evidence="7">
    <name type="scientific">Ceriodaphnia reticulata</name>
    <dbReference type="NCBI Taxonomy" id="302197"/>
    <lineage>
        <taxon>Eukaryota</taxon>
        <taxon>Metazoa</taxon>
        <taxon>Ecdysozoa</taxon>
        <taxon>Arthropoda</taxon>
        <taxon>Crustacea</taxon>
        <taxon>Branchiopoda</taxon>
        <taxon>Diplostraca</taxon>
        <taxon>Cladocera</taxon>
        <taxon>Anomopoda</taxon>
        <taxon>Daphniidae</taxon>
        <taxon>Ceriodaphnia</taxon>
    </lineage>
</organism>
<evidence type="ECO:0000256" key="3">
    <source>
        <dbReference type="ARBA" id="ARBA00022490"/>
    </source>
</evidence>
<dbReference type="GO" id="GO:0008180">
    <property type="term" value="C:COP9 signalosome"/>
    <property type="evidence" value="ECO:0007669"/>
    <property type="project" value="UniProtKB-KW"/>
</dbReference>
<dbReference type="GO" id="GO:0000338">
    <property type="term" value="P:protein deneddylation"/>
    <property type="evidence" value="ECO:0007669"/>
    <property type="project" value="InterPro"/>
</dbReference>
<comment type="subcellular location">
    <subcellularLocation>
        <location evidence="2">Cytoplasm</location>
    </subcellularLocation>
    <subcellularLocation>
        <location evidence="1">Nucleus</location>
    </subcellularLocation>
</comment>
<accession>A0A4Y7LXY9</accession>
<reference evidence="7" key="1">
    <citation type="submission" date="2018-08" db="EMBL/GenBank/DDBJ databases">
        <authorList>
            <person name="Cornetti L."/>
        </authorList>
    </citation>
    <scope>NUCLEOTIDE SEQUENCE</scope>
    <source>
        <strain evidence="7">OM-SAIQ-clone2</strain>
    </source>
</reference>
<dbReference type="PANTHER" id="PTHR13339">
    <property type="entry name" value="COP9 SIGNALOSOME COMPLEX SUBUNIT 8"/>
    <property type="match status" value="1"/>
</dbReference>
<evidence type="ECO:0000256" key="4">
    <source>
        <dbReference type="ARBA" id="ARBA00022790"/>
    </source>
</evidence>
<name>A0A4Y7LXY9_9CRUS</name>
<dbReference type="GO" id="GO:0005737">
    <property type="term" value="C:cytoplasm"/>
    <property type="evidence" value="ECO:0007669"/>
    <property type="project" value="UniProtKB-SubCell"/>
</dbReference>
<proteinExistence type="evidence at transcript level"/>
<dbReference type="Pfam" id="PF10075">
    <property type="entry name" value="CSN8_PSD8_EIF3K"/>
    <property type="match status" value="1"/>
</dbReference>
<evidence type="ECO:0000256" key="2">
    <source>
        <dbReference type="ARBA" id="ARBA00004496"/>
    </source>
</evidence>
<dbReference type="InterPro" id="IPR033464">
    <property type="entry name" value="CSN8_PSD8_EIF3K"/>
</dbReference>
<protein>
    <submittedName>
        <fullName evidence="7">EOG090X0F3A</fullName>
    </submittedName>
</protein>
<evidence type="ECO:0000313" key="7">
    <source>
        <dbReference type="EMBL" id="SVE73236.1"/>
    </source>
</evidence>
<keyword evidence="3" id="KW-0963">Cytoplasm</keyword>
<gene>
    <name evidence="7" type="primary">EOG090X0F3A</name>
</gene>
<feature type="domain" description="CSN8/PSMD8/EIF3K" evidence="6">
    <location>
        <begin position="83"/>
        <end position="220"/>
    </location>
</feature>
<dbReference type="InterPro" id="IPR033205">
    <property type="entry name" value="COP9_CSN8"/>
</dbReference>
<evidence type="ECO:0000259" key="6">
    <source>
        <dbReference type="Pfam" id="PF10075"/>
    </source>
</evidence>